<name>A0ACB7TLT3_HYAAI</name>
<evidence type="ECO:0000313" key="2">
    <source>
        <dbReference type="Proteomes" id="UP000821845"/>
    </source>
</evidence>
<organism evidence="1 2">
    <name type="scientific">Hyalomma asiaticum</name>
    <name type="common">Tick</name>
    <dbReference type="NCBI Taxonomy" id="266040"/>
    <lineage>
        <taxon>Eukaryota</taxon>
        <taxon>Metazoa</taxon>
        <taxon>Ecdysozoa</taxon>
        <taxon>Arthropoda</taxon>
        <taxon>Chelicerata</taxon>
        <taxon>Arachnida</taxon>
        <taxon>Acari</taxon>
        <taxon>Parasitiformes</taxon>
        <taxon>Ixodida</taxon>
        <taxon>Ixodoidea</taxon>
        <taxon>Ixodidae</taxon>
        <taxon>Hyalomminae</taxon>
        <taxon>Hyalomma</taxon>
    </lineage>
</organism>
<reference evidence="1" key="1">
    <citation type="submission" date="2020-05" db="EMBL/GenBank/DDBJ databases">
        <title>Large-scale comparative analyses of tick genomes elucidate their genetic diversity and vector capacities.</title>
        <authorList>
            <person name="Jia N."/>
            <person name="Wang J."/>
            <person name="Shi W."/>
            <person name="Du L."/>
            <person name="Sun Y."/>
            <person name="Zhan W."/>
            <person name="Jiang J."/>
            <person name="Wang Q."/>
            <person name="Zhang B."/>
            <person name="Ji P."/>
            <person name="Sakyi L.B."/>
            <person name="Cui X."/>
            <person name="Yuan T."/>
            <person name="Jiang B."/>
            <person name="Yang W."/>
            <person name="Lam T.T.-Y."/>
            <person name="Chang Q."/>
            <person name="Ding S."/>
            <person name="Wang X."/>
            <person name="Zhu J."/>
            <person name="Ruan X."/>
            <person name="Zhao L."/>
            <person name="Wei J."/>
            <person name="Que T."/>
            <person name="Du C."/>
            <person name="Cheng J."/>
            <person name="Dai P."/>
            <person name="Han X."/>
            <person name="Huang E."/>
            <person name="Gao Y."/>
            <person name="Liu J."/>
            <person name="Shao H."/>
            <person name="Ye R."/>
            <person name="Li L."/>
            <person name="Wei W."/>
            <person name="Wang X."/>
            <person name="Wang C."/>
            <person name="Yang T."/>
            <person name="Huo Q."/>
            <person name="Li W."/>
            <person name="Guo W."/>
            <person name="Chen H."/>
            <person name="Zhou L."/>
            <person name="Ni X."/>
            <person name="Tian J."/>
            <person name="Zhou Y."/>
            <person name="Sheng Y."/>
            <person name="Liu T."/>
            <person name="Pan Y."/>
            <person name="Xia L."/>
            <person name="Li J."/>
            <person name="Zhao F."/>
            <person name="Cao W."/>
        </authorList>
    </citation>
    <scope>NUCLEOTIDE SEQUENCE</scope>
    <source>
        <strain evidence="1">Hyas-2018</strain>
    </source>
</reference>
<sequence length="104" mass="11929">MPPQLYAASRMDELHRHRDVLRVSTTRLLSEARQVPLQDPQPSSTDLQEMIDGLINEDLTVVELEKLIADRLDSEAVGDRTHDTKSVQEGDRRSNQREYIPTSF</sequence>
<protein>
    <submittedName>
        <fullName evidence="1">Uncharacterized protein</fullName>
    </submittedName>
</protein>
<accession>A0ACB7TLT3</accession>
<gene>
    <name evidence="1" type="ORF">HPB50_012856</name>
</gene>
<proteinExistence type="predicted"/>
<dbReference type="EMBL" id="CM023481">
    <property type="protein sequence ID" value="KAH6946327.1"/>
    <property type="molecule type" value="Genomic_DNA"/>
</dbReference>
<comment type="caution">
    <text evidence="1">The sequence shown here is derived from an EMBL/GenBank/DDBJ whole genome shotgun (WGS) entry which is preliminary data.</text>
</comment>
<keyword evidence="2" id="KW-1185">Reference proteome</keyword>
<evidence type="ECO:0000313" key="1">
    <source>
        <dbReference type="EMBL" id="KAH6946327.1"/>
    </source>
</evidence>
<dbReference type="Proteomes" id="UP000821845">
    <property type="component" value="Chromosome 1"/>
</dbReference>